<dbReference type="GO" id="GO:0015439">
    <property type="term" value="F:ABC-type heme transporter activity"/>
    <property type="evidence" value="ECO:0007669"/>
    <property type="project" value="UniProtKB-EC"/>
</dbReference>
<organism evidence="45">
    <name type="scientific">Lutzomyia longipalpis</name>
    <name type="common">Sand fly</name>
    <dbReference type="NCBI Taxonomy" id="7200"/>
    <lineage>
        <taxon>Eukaryota</taxon>
        <taxon>Metazoa</taxon>
        <taxon>Ecdysozoa</taxon>
        <taxon>Arthropoda</taxon>
        <taxon>Hexapoda</taxon>
        <taxon>Insecta</taxon>
        <taxon>Pterygota</taxon>
        <taxon>Neoptera</taxon>
        <taxon>Endopterygota</taxon>
        <taxon>Diptera</taxon>
        <taxon>Nematocera</taxon>
        <taxon>Psychodoidea</taxon>
        <taxon>Psychodidae</taxon>
        <taxon>Lutzomyia</taxon>
        <taxon>Lutzomyia</taxon>
    </lineage>
</organism>
<dbReference type="GO" id="GO:0000139">
    <property type="term" value="C:Golgi membrane"/>
    <property type="evidence" value="ECO:0007669"/>
    <property type="project" value="UniProtKB-SubCell"/>
</dbReference>
<evidence type="ECO:0000256" key="8">
    <source>
        <dbReference type="ARBA" id="ARBA00004651"/>
    </source>
</evidence>
<feature type="transmembrane region" description="Helical" evidence="42">
    <location>
        <begin position="481"/>
        <end position="500"/>
    </location>
</feature>
<dbReference type="SUPFAM" id="SSF90123">
    <property type="entry name" value="ABC transporter transmembrane region"/>
    <property type="match status" value="1"/>
</dbReference>
<feature type="transmembrane region" description="Helical" evidence="42">
    <location>
        <begin position="390"/>
        <end position="410"/>
    </location>
</feature>
<evidence type="ECO:0000256" key="17">
    <source>
        <dbReference type="ARBA" id="ARBA00022753"/>
    </source>
</evidence>
<evidence type="ECO:0000256" key="34">
    <source>
        <dbReference type="ARBA" id="ARBA00047753"/>
    </source>
</evidence>
<dbReference type="Gene3D" id="3.40.50.300">
    <property type="entry name" value="P-loop containing nucleotide triphosphate hydrolases"/>
    <property type="match status" value="1"/>
</dbReference>
<keyword evidence="12" id="KW-0813">Transport</keyword>
<evidence type="ECO:0000256" key="33">
    <source>
        <dbReference type="ARBA" id="ARBA00047649"/>
    </source>
</evidence>
<keyword evidence="16" id="KW-0547">Nucleotide-binding</keyword>
<dbReference type="Gene3D" id="1.20.1560.10">
    <property type="entry name" value="ABC transporter type 1, transmembrane domain"/>
    <property type="match status" value="1"/>
</dbReference>
<evidence type="ECO:0000256" key="28">
    <source>
        <dbReference type="ARBA" id="ARBA00024320"/>
    </source>
</evidence>
<evidence type="ECO:0000256" key="7">
    <source>
        <dbReference type="ARBA" id="ARBA00004550"/>
    </source>
</evidence>
<evidence type="ECO:0000256" key="26">
    <source>
        <dbReference type="ARBA" id="ARBA00023157"/>
    </source>
</evidence>
<dbReference type="InterPro" id="IPR011527">
    <property type="entry name" value="ABC1_TM_dom"/>
</dbReference>
<keyword evidence="13" id="KW-1003">Cell membrane</keyword>
<evidence type="ECO:0000256" key="32">
    <source>
        <dbReference type="ARBA" id="ARBA00031413"/>
    </source>
</evidence>
<feature type="transmembrane region" description="Helical" evidence="42">
    <location>
        <begin position="171"/>
        <end position="189"/>
    </location>
</feature>
<dbReference type="InterPro" id="IPR003593">
    <property type="entry name" value="AAA+_ATPase"/>
</dbReference>
<evidence type="ECO:0000256" key="12">
    <source>
        <dbReference type="ARBA" id="ARBA00022448"/>
    </source>
</evidence>
<dbReference type="GO" id="GO:0005886">
    <property type="term" value="C:plasma membrane"/>
    <property type="evidence" value="ECO:0007669"/>
    <property type="project" value="UniProtKB-SubCell"/>
</dbReference>
<dbReference type="PROSITE" id="PS50929">
    <property type="entry name" value="ABC_TM1F"/>
    <property type="match status" value="1"/>
</dbReference>
<evidence type="ECO:0000259" key="43">
    <source>
        <dbReference type="PROSITE" id="PS50893"/>
    </source>
</evidence>
<dbReference type="Pfam" id="PF16185">
    <property type="entry name" value="MTABC_N"/>
    <property type="match status" value="1"/>
</dbReference>
<keyword evidence="23" id="KW-0333">Golgi apparatus</keyword>
<dbReference type="InterPro" id="IPR032410">
    <property type="entry name" value="ABCB6_N"/>
</dbReference>
<dbReference type="CDD" id="cd18581">
    <property type="entry name" value="ABC_6TM_ABCB6"/>
    <property type="match status" value="1"/>
</dbReference>
<feature type="transmembrane region" description="Helical" evidence="42">
    <location>
        <begin position="361"/>
        <end position="384"/>
    </location>
</feature>
<dbReference type="EMBL" id="GITU01006477">
    <property type="protein sequence ID" value="MBC1175180.1"/>
    <property type="molecule type" value="Transcribed_RNA"/>
</dbReference>
<evidence type="ECO:0000256" key="23">
    <source>
        <dbReference type="ARBA" id="ARBA00023034"/>
    </source>
</evidence>
<comment type="similarity">
    <text evidence="29">Belongs to the ABC transporter superfamily. ABCB family. Heavy Metal importer (TC 3.A.1.210) subfamily.</text>
</comment>
<feature type="region of interest" description="Disordered" evidence="41">
    <location>
        <begin position="814"/>
        <end position="842"/>
    </location>
</feature>
<dbReference type="GO" id="GO:0005789">
    <property type="term" value="C:endoplasmic reticulum membrane"/>
    <property type="evidence" value="ECO:0007669"/>
    <property type="project" value="UniProtKB-SubCell"/>
</dbReference>
<comment type="catalytic activity">
    <reaction evidence="39">
        <text>coproporphyrin III(in) + ATP + H2O = coproporphyrin III(out) + ADP + phosphate + H(+)</text>
        <dbReference type="Rhea" id="RHEA:66664"/>
        <dbReference type="ChEBI" id="CHEBI:15377"/>
        <dbReference type="ChEBI" id="CHEBI:15378"/>
        <dbReference type="ChEBI" id="CHEBI:30616"/>
        <dbReference type="ChEBI" id="CHEBI:43474"/>
        <dbReference type="ChEBI" id="CHEBI:131725"/>
        <dbReference type="ChEBI" id="CHEBI:456216"/>
    </reaction>
    <physiologicalReaction direction="left-to-right" evidence="39">
        <dbReference type="Rhea" id="RHEA:66665"/>
    </physiologicalReaction>
</comment>
<evidence type="ECO:0000256" key="13">
    <source>
        <dbReference type="ARBA" id="ARBA00022475"/>
    </source>
</evidence>
<dbReference type="SMART" id="SM00382">
    <property type="entry name" value="AAA"/>
    <property type="match status" value="1"/>
</dbReference>
<evidence type="ECO:0000256" key="36">
    <source>
        <dbReference type="ARBA" id="ARBA00048309"/>
    </source>
</evidence>
<dbReference type="InterPro" id="IPR039421">
    <property type="entry name" value="Type_1_exporter"/>
</dbReference>
<dbReference type="GO" id="GO:0031901">
    <property type="term" value="C:early endosome membrane"/>
    <property type="evidence" value="ECO:0007669"/>
    <property type="project" value="UniProtKB-SubCell"/>
</dbReference>
<evidence type="ECO:0000256" key="35">
    <source>
        <dbReference type="ARBA" id="ARBA00047789"/>
    </source>
</evidence>
<evidence type="ECO:0000256" key="37">
    <source>
        <dbReference type="ARBA" id="ARBA00048455"/>
    </source>
</evidence>
<dbReference type="InterPro" id="IPR027417">
    <property type="entry name" value="P-loop_NTPase"/>
</dbReference>
<keyword evidence="27" id="KW-0458">Lysosome</keyword>
<evidence type="ECO:0000256" key="40">
    <source>
        <dbReference type="ARBA" id="ARBA00049398"/>
    </source>
</evidence>
<dbReference type="VEuPathDB" id="VectorBase:LLONM1_005459"/>
<dbReference type="PANTHER" id="PTHR24221">
    <property type="entry name" value="ATP-BINDING CASSETTE SUB-FAMILY B"/>
    <property type="match status" value="1"/>
</dbReference>
<dbReference type="CDD" id="cd03253">
    <property type="entry name" value="ABCC_ATM1_transporter"/>
    <property type="match status" value="1"/>
</dbReference>
<evidence type="ECO:0000256" key="29">
    <source>
        <dbReference type="ARBA" id="ARBA00024363"/>
    </source>
</evidence>
<evidence type="ECO:0000256" key="19">
    <source>
        <dbReference type="ARBA" id="ARBA00022824"/>
    </source>
</evidence>
<comment type="catalytic activity">
    <reaction evidence="37">
        <text>pheophorbide a(in) + ATP + H2O = pheophorbide a(out) + ADP + phosphate + H(+)</text>
        <dbReference type="Rhea" id="RHEA:61360"/>
        <dbReference type="ChEBI" id="CHEBI:15377"/>
        <dbReference type="ChEBI" id="CHEBI:15378"/>
        <dbReference type="ChEBI" id="CHEBI:30616"/>
        <dbReference type="ChEBI" id="CHEBI:43474"/>
        <dbReference type="ChEBI" id="CHEBI:58687"/>
        <dbReference type="ChEBI" id="CHEBI:456216"/>
    </reaction>
    <physiologicalReaction direction="left-to-right" evidence="37">
        <dbReference type="Rhea" id="RHEA:61361"/>
    </physiologicalReaction>
</comment>
<comment type="catalytic activity">
    <reaction evidence="40">
        <text>coproporphyrin I(in) + ATP + H2O = coproporphyrin I(out) + ADP + phosphate + H(+)</text>
        <dbReference type="Rhea" id="RHEA:66768"/>
        <dbReference type="ChEBI" id="CHEBI:15377"/>
        <dbReference type="ChEBI" id="CHEBI:15378"/>
        <dbReference type="ChEBI" id="CHEBI:30616"/>
        <dbReference type="ChEBI" id="CHEBI:43474"/>
        <dbReference type="ChEBI" id="CHEBI:167478"/>
        <dbReference type="ChEBI" id="CHEBI:456216"/>
    </reaction>
    <physiologicalReaction direction="left-to-right" evidence="40">
        <dbReference type="Rhea" id="RHEA:66769"/>
    </physiologicalReaction>
</comment>
<reference evidence="45" key="1">
    <citation type="journal article" date="2020" name="BMC">
        <title>Leishmania infection induces a limited differential gene expression in the sand fly midgut.</title>
        <authorList>
            <person name="Coutinho-Abreu I.V."/>
            <person name="Serafim T.D."/>
            <person name="Meneses C."/>
            <person name="Kamhawi S."/>
            <person name="Oliveira F."/>
            <person name="Valenzuela J.G."/>
        </authorList>
    </citation>
    <scope>NUCLEOTIDE SEQUENCE</scope>
    <source>
        <strain evidence="45">Jacobina</strain>
        <tissue evidence="45">Midgut</tissue>
    </source>
</reference>
<dbReference type="GO" id="GO:0005524">
    <property type="term" value="F:ATP binding"/>
    <property type="evidence" value="ECO:0007669"/>
    <property type="project" value="UniProtKB-KW"/>
</dbReference>
<keyword evidence="22 42" id="KW-1133">Transmembrane helix</keyword>
<dbReference type="InterPro" id="IPR036640">
    <property type="entry name" value="ABC1_TM_sf"/>
</dbReference>
<keyword evidence="15 42" id="KW-0812">Transmembrane</keyword>
<dbReference type="InterPro" id="IPR003439">
    <property type="entry name" value="ABC_transporter-like_ATP-bd"/>
</dbReference>
<keyword evidence="26" id="KW-1015">Disulfide bond</keyword>
<evidence type="ECO:0000256" key="3">
    <source>
        <dbReference type="ARBA" id="ARBA00004337"/>
    </source>
</evidence>
<evidence type="ECO:0000256" key="4">
    <source>
        <dbReference type="ARBA" id="ARBA00004374"/>
    </source>
</evidence>
<evidence type="ECO:0000256" key="16">
    <source>
        <dbReference type="ARBA" id="ARBA00022741"/>
    </source>
</evidence>
<evidence type="ECO:0000256" key="25">
    <source>
        <dbReference type="ARBA" id="ARBA00023136"/>
    </source>
</evidence>
<feature type="domain" description="ABC transmembrane type-1" evidence="44">
    <location>
        <begin position="245"/>
        <end position="535"/>
    </location>
</feature>
<keyword evidence="21" id="KW-1278">Translocase</keyword>
<dbReference type="GO" id="GO:0005576">
    <property type="term" value="C:extracellular region"/>
    <property type="evidence" value="ECO:0007669"/>
    <property type="project" value="UniProtKB-SubCell"/>
</dbReference>
<feature type="transmembrane region" description="Helical" evidence="42">
    <location>
        <begin position="68"/>
        <end position="88"/>
    </location>
</feature>
<comment type="subunit">
    <text evidence="11">Homodimer.</text>
</comment>
<evidence type="ECO:0000256" key="20">
    <source>
        <dbReference type="ARBA" id="ARBA00022840"/>
    </source>
</evidence>
<keyword evidence="20" id="KW-0067">ATP-binding</keyword>
<evidence type="ECO:0000256" key="11">
    <source>
        <dbReference type="ARBA" id="ARBA00011738"/>
    </source>
</evidence>
<dbReference type="InterPro" id="IPR017871">
    <property type="entry name" value="ABC_transporter-like_CS"/>
</dbReference>
<feature type="domain" description="ABC transporter" evidence="43">
    <location>
        <begin position="569"/>
        <end position="803"/>
    </location>
</feature>
<evidence type="ECO:0000256" key="39">
    <source>
        <dbReference type="ARBA" id="ARBA00048636"/>
    </source>
</evidence>
<feature type="transmembrane region" description="Helical" evidence="42">
    <location>
        <begin position="242"/>
        <end position="263"/>
    </location>
</feature>
<evidence type="ECO:0000256" key="18">
    <source>
        <dbReference type="ARBA" id="ARBA00022787"/>
    </source>
</evidence>
<evidence type="ECO:0000256" key="15">
    <source>
        <dbReference type="ARBA" id="ARBA00022692"/>
    </source>
</evidence>
<dbReference type="GO" id="GO:0005741">
    <property type="term" value="C:mitochondrial outer membrane"/>
    <property type="evidence" value="ECO:0007669"/>
    <property type="project" value="UniProtKB-SubCell"/>
</dbReference>
<sequence length="856" mass="98088">MSYCPPNETISVPWMDHGLTQCFFSTVSTSIVAGFLWIFGSIQLFMYKKYSTPQSRDLPNSTLYNFQVFLLFFIPFNAIVRFLLTTVYFHNSVYGYMVLSLVLTCFTFPLSVLLMSKERHYLLPSLPTRGHGLVLLLFWTMVFITENLALINMRQEGWWFNMKTFADKVETVFFVLRYASCLMVFVLGLKAPGIYTYYNEEYQNIINSPQNDENRSTFRNSWRKIRTLAPFLWPKKDFFLQFRVIICFILLLGGRVINLYVPIYNKKIVDSFTESPMRFRWDWILIYVLFKFLQGGGTGSMGLLNNLRSYLWIRIQQYTTREIELELFRHLHNLSLRWHLSRKTGEVLRVMDRGTDSINNLLNYILFSIVPTIVDIIVAVVFFITAFNGWFGLIVFLTMSLYIIATVTVTEWRTKFQRRMNLADNAQKARSVDSLLNFETVKYYGAEQYEVDCYREAILKYQIEEWRSLITFNILNTTQNIIVCAGLLAGSMLCAYMVVYEQGLSVGDYVLFASYIIQLYVPLNWFGTYYRAIQKNFVDMENMFDLMREEQEVIDAPGAGPLLIVRGGIDFSNVSFGYSPEKLVLNNVSFTVPPGKTTALVGPSGAGKSTIIRLLFRFYDVTSGAIIIDGQNIKTVKQSSLRKAIGVVPQDTVLFNNTIRYNIQYGRIEAGDIDVITAARSADIHERILTFPDQYDTQVGERGLRLSGGEKQRVAIARTILKSPYIVLLDEATSALDTQTERNIQAALRKVCANRTTIIVAHRLSTIIHADEILVLKDGAIVERGTHEDLLQNDAGVYSGMWNQQLQNLEAKQVDDEATGNEANGIEPVPNTSKPQKPAEPQVPAAYSQYVHHHHH</sequence>
<evidence type="ECO:0000259" key="44">
    <source>
        <dbReference type="PROSITE" id="PS50929"/>
    </source>
</evidence>
<evidence type="ECO:0000256" key="1">
    <source>
        <dbReference type="ARBA" id="ARBA00004146"/>
    </source>
</evidence>
<keyword evidence="14" id="KW-0964">Secreted</keyword>
<keyword evidence="25 42" id="KW-0472">Membrane</keyword>
<name>A0A7G3AS55_LUTLO</name>
<dbReference type="GO" id="GO:0032585">
    <property type="term" value="C:multivesicular body membrane"/>
    <property type="evidence" value="ECO:0007669"/>
    <property type="project" value="UniProtKB-SubCell"/>
</dbReference>
<dbReference type="Pfam" id="PF00664">
    <property type="entry name" value="ABC_membrane"/>
    <property type="match status" value="1"/>
</dbReference>
<keyword evidence="24" id="KW-0496">Mitochondrion</keyword>
<comment type="catalytic activity">
    <reaction evidence="35">
        <text>uroporphyrin I(in) + ATP + H2O = uroporphyrin I(out) + ADP + phosphate + H(+)</text>
        <dbReference type="Rhea" id="RHEA:66772"/>
        <dbReference type="ChEBI" id="CHEBI:15377"/>
        <dbReference type="ChEBI" id="CHEBI:15378"/>
        <dbReference type="ChEBI" id="CHEBI:30616"/>
        <dbReference type="ChEBI" id="CHEBI:43474"/>
        <dbReference type="ChEBI" id="CHEBI:167480"/>
        <dbReference type="ChEBI" id="CHEBI:456216"/>
    </reaction>
    <physiologicalReaction direction="left-to-right" evidence="35">
        <dbReference type="Rhea" id="RHEA:66773"/>
    </physiologicalReaction>
</comment>
<protein>
    <recommendedName>
        <fullName evidence="31">ATP-binding cassette sub-family B member 6</fullName>
        <ecNumber evidence="30">7.6.2.5</ecNumber>
    </recommendedName>
    <alternativeName>
        <fullName evidence="32">ABC-type heme transporter ABCB6</fullName>
    </alternativeName>
</protein>
<dbReference type="GO" id="GO:0016887">
    <property type="term" value="F:ATP hydrolysis activity"/>
    <property type="evidence" value="ECO:0007669"/>
    <property type="project" value="InterPro"/>
</dbReference>
<evidence type="ECO:0000256" key="24">
    <source>
        <dbReference type="ARBA" id="ARBA00023128"/>
    </source>
</evidence>
<feature type="transmembrane region" description="Helical" evidence="42">
    <location>
        <begin position="133"/>
        <end position="151"/>
    </location>
</feature>
<accession>A0A7G3AS55</accession>
<evidence type="ECO:0000256" key="42">
    <source>
        <dbReference type="SAM" id="Phobius"/>
    </source>
</evidence>
<comment type="catalytic activity">
    <reaction evidence="38">
        <text>uroporphyrin III(in) + ATP + H2O = uroporphyrin III(out) + ADP + phosphate + H(+)</text>
        <dbReference type="Rhea" id="RHEA:66776"/>
        <dbReference type="ChEBI" id="CHEBI:15377"/>
        <dbReference type="ChEBI" id="CHEBI:15378"/>
        <dbReference type="ChEBI" id="CHEBI:30616"/>
        <dbReference type="ChEBI" id="CHEBI:43474"/>
        <dbReference type="ChEBI" id="CHEBI:167479"/>
        <dbReference type="ChEBI" id="CHEBI:456216"/>
    </reaction>
    <physiologicalReaction direction="left-to-right" evidence="38">
        <dbReference type="Rhea" id="RHEA:66777"/>
    </physiologicalReaction>
</comment>
<proteinExistence type="inferred from homology"/>
<evidence type="ECO:0000256" key="10">
    <source>
        <dbReference type="ARBA" id="ARBA00004656"/>
    </source>
</evidence>
<evidence type="ECO:0000256" key="21">
    <source>
        <dbReference type="ARBA" id="ARBA00022967"/>
    </source>
</evidence>
<dbReference type="EC" id="7.6.2.5" evidence="30"/>
<dbReference type="FunFam" id="1.20.1560.10:FF:000022">
    <property type="entry name" value="ATP-binding cassette sub-family B member 6, mitochondrial"/>
    <property type="match status" value="1"/>
</dbReference>
<evidence type="ECO:0000256" key="38">
    <source>
        <dbReference type="ARBA" id="ARBA00048510"/>
    </source>
</evidence>
<evidence type="ECO:0000313" key="45">
    <source>
        <dbReference type="EMBL" id="MBC1175180.1"/>
    </source>
</evidence>
<comment type="catalytic activity">
    <reaction evidence="33">
        <text>heme b(in) + ATP + H2O = heme b(out) + ADP + phosphate + H(+)</text>
        <dbReference type="Rhea" id="RHEA:19261"/>
        <dbReference type="ChEBI" id="CHEBI:15377"/>
        <dbReference type="ChEBI" id="CHEBI:15378"/>
        <dbReference type="ChEBI" id="CHEBI:30616"/>
        <dbReference type="ChEBI" id="CHEBI:43474"/>
        <dbReference type="ChEBI" id="CHEBI:60344"/>
        <dbReference type="ChEBI" id="CHEBI:456216"/>
        <dbReference type="EC" id="7.6.2.5"/>
    </reaction>
    <physiologicalReaction direction="left-to-right" evidence="33">
        <dbReference type="Rhea" id="RHEA:19262"/>
    </physiologicalReaction>
</comment>
<dbReference type="PROSITE" id="PS00211">
    <property type="entry name" value="ABC_TRANSPORTER_1"/>
    <property type="match status" value="1"/>
</dbReference>
<keyword evidence="17" id="KW-0967">Endosome</keyword>
<evidence type="ECO:0000256" key="41">
    <source>
        <dbReference type="SAM" id="MobiDB-lite"/>
    </source>
</evidence>
<dbReference type="SUPFAM" id="SSF52540">
    <property type="entry name" value="P-loop containing nucleoside triphosphate hydrolases"/>
    <property type="match status" value="1"/>
</dbReference>
<comment type="catalytic activity">
    <reaction evidence="36">
        <text>protoporphyrin IX(in) + ATP + H2O = protoporphyrin IX(out) + ADP + phosphate + H(+)</text>
        <dbReference type="Rhea" id="RHEA:61336"/>
        <dbReference type="ChEBI" id="CHEBI:15377"/>
        <dbReference type="ChEBI" id="CHEBI:15378"/>
        <dbReference type="ChEBI" id="CHEBI:30616"/>
        <dbReference type="ChEBI" id="CHEBI:43474"/>
        <dbReference type="ChEBI" id="CHEBI:57306"/>
        <dbReference type="ChEBI" id="CHEBI:456216"/>
    </reaction>
    <physiologicalReaction direction="left-to-right" evidence="36">
        <dbReference type="Rhea" id="RHEA:61337"/>
    </physiologicalReaction>
</comment>
<evidence type="ECO:0000256" key="9">
    <source>
        <dbReference type="ARBA" id="ARBA00004653"/>
    </source>
</evidence>
<evidence type="ECO:0000256" key="5">
    <source>
        <dbReference type="ARBA" id="ARBA00004414"/>
    </source>
</evidence>
<evidence type="ECO:0000256" key="2">
    <source>
        <dbReference type="ARBA" id="ARBA00004333"/>
    </source>
</evidence>
<comment type="catalytic activity">
    <reaction evidence="34">
        <text>coproporphyrinogen III(in) + ATP + H2O = coproporphyrinogen III(out) + ADP + phosphate + H(+)</text>
        <dbReference type="Rhea" id="RHEA:66680"/>
        <dbReference type="ChEBI" id="CHEBI:15377"/>
        <dbReference type="ChEBI" id="CHEBI:15378"/>
        <dbReference type="ChEBI" id="CHEBI:30616"/>
        <dbReference type="ChEBI" id="CHEBI:43474"/>
        <dbReference type="ChEBI" id="CHEBI:57309"/>
        <dbReference type="ChEBI" id="CHEBI:456216"/>
    </reaction>
    <physiologicalReaction direction="left-to-right" evidence="34">
        <dbReference type="Rhea" id="RHEA:66681"/>
    </physiologicalReaction>
</comment>
<evidence type="ECO:0000256" key="27">
    <source>
        <dbReference type="ARBA" id="ARBA00023228"/>
    </source>
</evidence>
<feature type="transmembrane region" description="Helical" evidence="42">
    <location>
        <begin position="506"/>
        <end position="526"/>
    </location>
</feature>
<evidence type="ECO:0000256" key="31">
    <source>
        <dbReference type="ARBA" id="ARBA00024439"/>
    </source>
</evidence>
<dbReference type="PROSITE" id="PS50893">
    <property type="entry name" value="ABC_TRANSPORTER_2"/>
    <property type="match status" value="1"/>
</dbReference>
<evidence type="ECO:0000256" key="30">
    <source>
        <dbReference type="ARBA" id="ARBA00024385"/>
    </source>
</evidence>
<keyword evidence="18" id="KW-1000">Mitochondrion outer membrane</keyword>
<evidence type="ECO:0000256" key="14">
    <source>
        <dbReference type="ARBA" id="ARBA00022525"/>
    </source>
</evidence>
<evidence type="ECO:0000256" key="22">
    <source>
        <dbReference type="ARBA" id="ARBA00022989"/>
    </source>
</evidence>
<dbReference type="FunFam" id="3.40.50.300:FF:000186">
    <property type="entry name" value="ATP-binding cassette sub-family B member 7, mitochondrial"/>
    <property type="match status" value="1"/>
</dbReference>
<comment type="subcellular location">
    <subcellularLocation>
        <location evidence="8">Cell membrane</location>
        <topology evidence="8">Multi-pass membrane protein</topology>
    </subcellularLocation>
    <subcellularLocation>
        <location evidence="1">Early endosome membrane</location>
    </subcellularLocation>
    <subcellularLocation>
        <location evidence="6">Endoplasmic reticulum membrane</location>
        <topology evidence="6">Multi-pass membrane protein</topology>
    </subcellularLocation>
    <subcellularLocation>
        <location evidence="3">Endosome membrane</location>
        <topology evidence="3">Multi-pass membrane protein</topology>
    </subcellularLocation>
    <subcellularLocation>
        <location evidence="2">Endosome</location>
        <location evidence="2">Multivesicular body membrane</location>
    </subcellularLocation>
    <subcellularLocation>
        <location evidence="9">Golgi apparatus membrane</location>
        <topology evidence="9">Multi-pass membrane protein</topology>
    </subcellularLocation>
    <subcellularLocation>
        <location evidence="5">Late endosome membrane</location>
    </subcellularLocation>
    <subcellularLocation>
        <location evidence="10">Lysosome membrane</location>
    </subcellularLocation>
    <subcellularLocation>
        <location evidence="28">Melanosome membrane</location>
    </subcellularLocation>
    <subcellularLocation>
        <location evidence="4">Mitochondrion outer membrane</location>
        <topology evidence="4">Multi-pass membrane protein</topology>
    </subcellularLocation>
    <subcellularLocation>
        <location evidence="7">Secreted</location>
        <location evidence="7">Extracellular exosome</location>
    </subcellularLocation>
</comment>
<dbReference type="AlphaFoldDB" id="A0A7G3AS55"/>
<keyword evidence="19" id="KW-0256">Endoplasmic reticulum</keyword>
<evidence type="ECO:0000256" key="6">
    <source>
        <dbReference type="ARBA" id="ARBA00004477"/>
    </source>
</evidence>
<feature type="transmembrane region" description="Helical" evidence="42">
    <location>
        <begin position="94"/>
        <end position="113"/>
    </location>
</feature>
<dbReference type="PANTHER" id="PTHR24221:SF654">
    <property type="entry name" value="ATP-BINDING CASSETTE SUB-FAMILY B MEMBER 6"/>
    <property type="match status" value="1"/>
</dbReference>
<dbReference type="GO" id="GO:0020037">
    <property type="term" value="F:heme binding"/>
    <property type="evidence" value="ECO:0007669"/>
    <property type="project" value="TreeGrafter"/>
</dbReference>
<dbReference type="GO" id="GO:0005765">
    <property type="term" value="C:lysosomal membrane"/>
    <property type="evidence" value="ECO:0007669"/>
    <property type="project" value="UniProtKB-SubCell"/>
</dbReference>
<dbReference type="Pfam" id="PF00005">
    <property type="entry name" value="ABC_tran"/>
    <property type="match status" value="1"/>
</dbReference>
<feature type="transmembrane region" description="Helical" evidence="42">
    <location>
        <begin position="23"/>
        <end position="47"/>
    </location>
</feature>